<evidence type="ECO:0000256" key="1">
    <source>
        <dbReference type="SAM" id="Phobius"/>
    </source>
</evidence>
<proteinExistence type="predicted"/>
<keyword evidence="4" id="KW-1185">Reference proteome</keyword>
<organism evidence="3 4">
    <name type="scientific">Nocardia donostiensis</name>
    <dbReference type="NCBI Taxonomy" id="1538463"/>
    <lineage>
        <taxon>Bacteria</taxon>
        <taxon>Bacillati</taxon>
        <taxon>Actinomycetota</taxon>
        <taxon>Actinomycetes</taxon>
        <taxon>Mycobacteriales</taxon>
        <taxon>Nocardiaceae</taxon>
        <taxon>Nocardia</taxon>
    </lineage>
</organism>
<sequence length="556" mass="56967">MGTHRSASRSRGISKGAVITVVAVLLLVAAVIGWFQLRERSTQQAGAAAAECVEGDATLNVTVDPEIEAQVRAAAERYNATEPKVRDHCASVSVTAQPSAAVAGALASDAWDPALGPQPGLWIADSTRTVESVRVPGLIEGQPASIASSPIVLAVPDELRQALEQARTTWADLPRLQQGSLGDIGLNGWGGLGLALPAGDTTLAVATAVASAVSGTEPLTEEAARSGQAVAAVSGLAAGAPESPDAAAALDTIASAAPADADTHAVALTQRQLDTHGGATPFFPIGAGPVADYPAALMSGPWVDKTQNLIAGLFTKFLRDPEQTKEFTDAGFAPPPAAPVPPAPRAALDAVREALANPVLGVSATVLVDVSSSMSTSEGVSTRMTNAIGALASTVNVMPPDFGLGIWTFGKNLDSGDPYRIQAETALLTDEHRTQVLGSLGDIRPTSTRADECYATLLAAYRSAVQGYSQGRTNSILLITDGPDDDSALTGPALLDKIEELSDPASPVRIDVVVAGGEGTETLRALTERTGGRYTVLPSSDDLEFGTAIVQALTTP</sequence>
<evidence type="ECO:0000259" key="2">
    <source>
        <dbReference type="PROSITE" id="PS50234"/>
    </source>
</evidence>
<dbReference type="RefSeq" id="WP_077115443.1">
    <property type="nucleotide sequence ID" value="NZ_MUKP01000057.1"/>
</dbReference>
<keyword evidence="1" id="KW-1133">Transmembrane helix</keyword>
<gene>
    <name evidence="3" type="ORF">B0T46_04460</name>
</gene>
<dbReference type="InterPro" id="IPR002035">
    <property type="entry name" value="VWF_A"/>
</dbReference>
<dbReference type="InterPro" id="IPR036465">
    <property type="entry name" value="vWFA_dom_sf"/>
</dbReference>
<dbReference type="EMBL" id="MUMY01000003">
    <property type="protein sequence ID" value="ONM49932.1"/>
    <property type="molecule type" value="Genomic_DNA"/>
</dbReference>
<name>A0A1V2TKC0_9NOCA</name>
<dbReference type="STRING" id="1538463.B0T36_09115"/>
<evidence type="ECO:0000313" key="4">
    <source>
        <dbReference type="Proteomes" id="UP000188836"/>
    </source>
</evidence>
<dbReference type="Gene3D" id="3.40.50.410">
    <property type="entry name" value="von Willebrand factor, type A domain"/>
    <property type="match status" value="1"/>
</dbReference>
<dbReference type="AlphaFoldDB" id="A0A1V2TKC0"/>
<dbReference type="PROSITE" id="PS50234">
    <property type="entry name" value="VWFA"/>
    <property type="match status" value="1"/>
</dbReference>
<dbReference type="Proteomes" id="UP000188836">
    <property type="component" value="Unassembled WGS sequence"/>
</dbReference>
<dbReference type="SUPFAM" id="SSF53850">
    <property type="entry name" value="Periplasmic binding protein-like II"/>
    <property type="match status" value="1"/>
</dbReference>
<feature type="transmembrane region" description="Helical" evidence="1">
    <location>
        <begin position="12"/>
        <end position="35"/>
    </location>
</feature>
<dbReference type="SUPFAM" id="SSF53300">
    <property type="entry name" value="vWA-like"/>
    <property type="match status" value="1"/>
</dbReference>
<dbReference type="SMART" id="SM00327">
    <property type="entry name" value="VWA"/>
    <property type="match status" value="1"/>
</dbReference>
<accession>A0A1V2TKC0</accession>
<feature type="domain" description="VWFA" evidence="2">
    <location>
        <begin position="363"/>
        <end position="553"/>
    </location>
</feature>
<dbReference type="Pfam" id="PF00092">
    <property type="entry name" value="VWA"/>
    <property type="match status" value="1"/>
</dbReference>
<protein>
    <recommendedName>
        <fullName evidence="2">VWFA domain-containing protein</fullName>
    </recommendedName>
</protein>
<keyword evidence="1" id="KW-0812">Transmembrane</keyword>
<comment type="caution">
    <text evidence="3">The sequence shown here is derived from an EMBL/GenBank/DDBJ whole genome shotgun (WGS) entry which is preliminary data.</text>
</comment>
<reference evidence="3 4" key="1">
    <citation type="journal article" date="2016" name="Antonie Van Leeuwenhoek">
        <title>Nocardia donostiensis sp. nov., isolated from human respiratory specimens.</title>
        <authorList>
            <person name="Ercibengoa M."/>
            <person name="Bell M."/>
            <person name="Marimon J.M."/>
            <person name="Humrighouse B."/>
            <person name="Klenk H.P."/>
            <person name="Potter G."/>
            <person name="Perez-Trallero E."/>
        </authorList>
    </citation>
    <scope>NUCLEOTIDE SEQUENCE [LARGE SCALE GENOMIC DNA]</scope>
    <source>
        <strain evidence="3 4">X1655</strain>
    </source>
</reference>
<evidence type="ECO:0000313" key="3">
    <source>
        <dbReference type="EMBL" id="ONM49932.1"/>
    </source>
</evidence>
<keyword evidence="1" id="KW-0472">Membrane</keyword>